<keyword evidence="6" id="KW-0520">NAD</keyword>
<evidence type="ECO:0000256" key="3">
    <source>
        <dbReference type="ARBA" id="ARBA00022723"/>
    </source>
</evidence>
<reference evidence="10" key="1">
    <citation type="journal article" date="2020" name="Stud. Mycol.">
        <title>101 Dothideomycetes genomes: a test case for predicting lifestyles and emergence of pathogens.</title>
        <authorList>
            <person name="Haridas S."/>
            <person name="Albert R."/>
            <person name="Binder M."/>
            <person name="Bloem J."/>
            <person name="Labutti K."/>
            <person name="Salamov A."/>
            <person name="Andreopoulos B."/>
            <person name="Baker S."/>
            <person name="Barry K."/>
            <person name="Bills G."/>
            <person name="Bluhm B."/>
            <person name="Cannon C."/>
            <person name="Castanera R."/>
            <person name="Culley D."/>
            <person name="Daum C."/>
            <person name="Ezra D."/>
            <person name="Gonzalez J."/>
            <person name="Henrissat B."/>
            <person name="Kuo A."/>
            <person name="Liang C."/>
            <person name="Lipzen A."/>
            <person name="Lutzoni F."/>
            <person name="Magnuson J."/>
            <person name="Mondo S."/>
            <person name="Nolan M."/>
            <person name="Ohm R."/>
            <person name="Pangilinan J."/>
            <person name="Park H.-J."/>
            <person name="Ramirez L."/>
            <person name="Alfaro M."/>
            <person name="Sun H."/>
            <person name="Tritt A."/>
            <person name="Yoshinaga Y."/>
            <person name="Zwiers L.-H."/>
            <person name="Turgeon B."/>
            <person name="Goodwin S."/>
            <person name="Spatafora J."/>
            <person name="Crous P."/>
            <person name="Grigoriev I."/>
        </authorList>
    </citation>
    <scope>NUCLEOTIDE SEQUENCE</scope>
    <source>
        <strain evidence="10">CBS 113979</strain>
    </source>
</reference>
<keyword evidence="3 7" id="KW-0479">Metal-binding</keyword>
<dbReference type="Proteomes" id="UP000800041">
    <property type="component" value="Unassembled WGS sequence"/>
</dbReference>
<evidence type="ECO:0000313" key="10">
    <source>
        <dbReference type="EMBL" id="KAF1992148.1"/>
    </source>
</evidence>
<feature type="domain" description="Enoyl reductase (ER)" evidence="9">
    <location>
        <begin position="26"/>
        <end position="368"/>
    </location>
</feature>
<dbReference type="InterPro" id="IPR020843">
    <property type="entry name" value="ER"/>
</dbReference>
<dbReference type="SMART" id="SM00829">
    <property type="entry name" value="PKS_ER"/>
    <property type="match status" value="1"/>
</dbReference>
<dbReference type="PANTHER" id="PTHR42940:SF8">
    <property type="entry name" value="VACUOLAR PROTEIN SORTING-ASSOCIATED PROTEIN 11"/>
    <property type="match status" value="1"/>
</dbReference>
<dbReference type="FunFam" id="3.40.50.720:FF:000039">
    <property type="entry name" value="Alcohol dehydrogenase AdhP"/>
    <property type="match status" value="1"/>
</dbReference>
<dbReference type="InterPro" id="IPR036291">
    <property type="entry name" value="NAD(P)-bd_dom_sf"/>
</dbReference>
<evidence type="ECO:0000259" key="9">
    <source>
        <dbReference type="SMART" id="SM00829"/>
    </source>
</evidence>
<dbReference type="GO" id="GO:0005737">
    <property type="term" value="C:cytoplasm"/>
    <property type="evidence" value="ECO:0007669"/>
    <property type="project" value="TreeGrafter"/>
</dbReference>
<keyword evidence="11" id="KW-1185">Reference proteome</keyword>
<feature type="compositionally biased region" description="Polar residues" evidence="8">
    <location>
        <begin position="1"/>
        <end position="12"/>
    </location>
</feature>
<gene>
    <name evidence="10" type="ORF">K402DRAFT_450262</name>
</gene>
<evidence type="ECO:0000313" key="11">
    <source>
        <dbReference type="Proteomes" id="UP000800041"/>
    </source>
</evidence>
<protein>
    <submittedName>
        <fullName evidence="10">Alcohol dehydrogenase</fullName>
    </submittedName>
</protein>
<sequence length="370" mass="39427">MASNGKNGTNGLKPTGKTMKAQQYHASDNSMHLNEVPIPTPKPHEILVKIACASLCHSDVMLFEPNDQGLLLAEGGGGVTMGHEATGYVVEVGDGVKGLGVKDDFKAGDAVGFICPMECCFDCYPCREVHNNYCVTGKTKMQGFGLDGYFQEYAIVDARNTMVLPKAMDVHAAAPLFCAGVTSYHSIEDCKLKPGQWVAVIGCGGLGHLGIQYAKAMGLKVIALDIAPGPLAEAKNIGADHVFNSLKDTNYIADILSITSGGVDAAVNFTASKKSYDAAPAIIRPGSGILMVVGIPREPIALNALDVALGRYRVMGSNNGTCYNMRSCIEFSAEKGIVPHVEYYKLEELPEMVRLMREGKAIGGRMAVKF</sequence>
<dbReference type="GO" id="GO:0004022">
    <property type="term" value="F:alcohol dehydrogenase (NAD+) activity"/>
    <property type="evidence" value="ECO:0007669"/>
    <property type="project" value="TreeGrafter"/>
</dbReference>
<keyword evidence="5" id="KW-0560">Oxidoreductase</keyword>
<dbReference type="OrthoDB" id="1879366at2759"/>
<dbReference type="InterPro" id="IPR013149">
    <property type="entry name" value="ADH-like_C"/>
</dbReference>
<organism evidence="10 11">
    <name type="scientific">Aulographum hederae CBS 113979</name>
    <dbReference type="NCBI Taxonomy" id="1176131"/>
    <lineage>
        <taxon>Eukaryota</taxon>
        <taxon>Fungi</taxon>
        <taxon>Dikarya</taxon>
        <taxon>Ascomycota</taxon>
        <taxon>Pezizomycotina</taxon>
        <taxon>Dothideomycetes</taxon>
        <taxon>Pleosporomycetidae</taxon>
        <taxon>Aulographales</taxon>
        <taxon>Aulographaceae</taxon>
    </lineage>
</organism>
<accession>A0A6G1HGT2</accession>
<proteinExistence type="inferred from homology"/>
<name>A0A6G1HGT2_9PEZI</name>
<keyword evidence="4 7" id="KW-0862">Zinc</keyword>
<dbReference type="GO" id="GO:0008270">
    <property type="term" value="F:zinc ion binding"/>
    <property type="evidence" value="ECO:0007669"/>
    <property type="project" value="InterPro"/>
</dbReference>
<evidence type="ECO:0000256" key="7">
    <source>
        <dbReference type="RuleBase" id="RU361277"/>
    </source>
</evidence>
<dbReference type="SUPFAM" id="SSF50129">
    <property type="entry name" value="GroES-like"/>
    <property type="match status" value="1"/>
</dbReference>
<comment type="cofactor">
    <cofactor evidence="1 7">
        <name>Zn(2+)</name>
        <dbReference type="ChEBI" id="CHEBI:29105"/>
    </cofactor>
</comment>
<evidence type="ECO:0000256" key="2">
    <source>
        <dbReference type="ARBA" id="ARBA00008072"/>
    </source>
</evidence>
<dbReference type="Pfam" id="PF00107">
    <property type="entry name" value="ADH_zinc_N"/>
    <property type="match status" value="1"/>
</dbReference>
<dbReference type="InterPro" id="IPR011032">
    <property type="entry name" value="GroES-like_sf"/>
</dbReference>
<dbReference type="AlphaFoldDB" id="A0A6G1HGT2"/>
<dbReference type="SUPFAM" id="SSF51735">
    <property type="entry name" value="NAD(P)-binding Rossmann-fold domains"/>
    <property type="match status" value="1"/>
</dbReference>
<dbReference type="InterPro" id="IPR013154">
    <property type="entry name" value="ADH-like_N"/>
</dbReference>
<feature type="region of interest" description="Disordered" evidence="8">
    <location>
        <begin position="1"/>
        <end position="24"/>
    </location>
</feature>
<dbReference type="Gene3D" id="3.40.50.720">
    <property type="entry name" value="NAD(P)-binding Rossmann-like Domain"/>
    <property type="match status" value="1"/>
</dbReference>
<dbReference type="InterPro" id="IPR002328">
    <property type="entry name" value="ADH_Zn_CS"/>
</dbReference>
<comment type="similarity">
    <text evidence="2 7">Belongs to the zinc-containing alcohol dehydrogenase family.</text>
</comment>
<evidence type="ECO:0000256" key="6">
    <source>
        <dbReference type="ARBA" id="ARBA00023027"/>
    </source>
</evidence>
<evidence type="ECO:0000256" key="1">
    <source>
        <dbReference type="ARBA" id="ARBA00001947"/>
    </source>
</evidence>
<dbReference type="Pfam" id="PF08240">
    <property type="entry name" value="ADH_N"/>
    <property type="match status" value="1"/>
</dbReference>
<dbReference type="EMBL" id="ML977138">
    <property type="protein sequence ID" value="KAF1992148.1"/>
    <property type="molecule type" value="Genomic_DNA"/>
</dbReference>
<dbReference type="PROSITE" id="PS00059">
    <property type="entry name" value="ADH_ZINC"/>
    <property type="match status" value="1"/>
</dbReference>
<evidence type="ECO:0000256" key="5">
    <source>
        <dbReference type="ARBA" id="ARBA00023002"/>
    </source>
</evidence>
<dbReference type="Gene3D" id="3.90.180.10">
    <property type="entry name" value="Medium-chain alcohol dehydrogenases, catalytic domain"/>
    <property type="match status" value="1"/>
</dbReference>
<dbReference type="PANTHER" id="PTHR42940">
    <property type="entry name" value="ALCOHOL DEHYDROGENASE 1-RELATED"/>
    <property type="match status" value="1"/>
</dbReference>
<evidence type="ECO:0000256" key="8">
    <source>
        <dbReference type="SAM" id="MobiDB-lite"/>
    </source>
</evidence>
<evidence type="ECO:0000256" key="4">
    <source>
        <dbReference type="ARBA" id="ARBA00022833"/>
    </source>
</evidence>